<organism evidence="1 2">
    <name type="scientific">Necator americanus</name>
    <name type="common">Human hookworm</name>
    <dbReference type="NCBI Taxonomy" id="51031"/>
    <lineage>
        <taxon>Eukaryota</taxon>
        <taxon>Metazoa</taxon>
        <taxon>Ecdysozoa</taxon>
        <taxon>Nematoda</taxon>
        <taxon>Chromadorea</taxon>
        <taxon>Rhabditida</taxon>
        <taxon>Rhabditina</taxon>
        <taxon>Rhabditomorpha</taxon>
        <taxon>Strongyloidea</taxon>
        <taxon>Ancylostomatidae</taxon>
        <taxon>Bunostominae</taxon>
        <taxon>Necator</taxon>
    </lineage>
</organism>
<sequence>MAVPKKLVLTLNVVASAHIRHNAVVLGVSVRSVMHSRSRSGNIRRSRLSQHLSDHCYTSRKCSLDESAAL</sequence>
<dbReference type="Proteomes" id="UP001303046">
    <property type="component" value="Unassembled WGS sequence"/>
</dbReference>
<protein>
    <submittedName>
        <fullName evidence="1">Uncharacterized protein</fullName>
    </submittedName>
</protein>
<evidence type="ECO:0000313" key="2">
    <source>
        <dbReference type="Proteomes" id="UP001303046"/>
    </source>
</evidence>
<name>A0ABR1BX65_NECAM</name>
<gene>
    <name evidence="1" type="primary">Necator_chrI.g2820</name>
    <name evidence="1" type="ORF">RB195_006692</name>
</gene>
<accession>A0ABR1BX65</accession>
<comment type="caution">
    <text evidence="1">The sequence shown here is derived from an EMBL/GenBank/DDBJ whole genome shotgun (WGS) entry which is preliminary data.</text>
</comment>
<proteinExistence type="predicted"/>
<keyword evidence="2" id="KW-1185">Reference proteome</keyword>
<dbReference type="EMBL" id="JAVFWL010000001">
    <property type="protein sequence ID" value="KAK6729794.1"/>
    <property type="molecule type" value="Genomic_DNA"/>
</dbReference>
<evidence type="ECO:0000313" key="1">
    <source>
        <dbReference type="EMBL" id="KAK6729794.1"/>
    </source>
</evidence>
<reference evidence="1 2" key="1">
    <citation type="submission" date="2023-08" db="EMBL/GenBank/DDBJ databases">
        <title>A Necator americanus chromosomal reference genome.</title>
        <authorList>
            <person name="Ilik V."/>
            <person name="Petrzelkova K.J."/>
            <person name="Pardy F."/>
            <person name="Fuh T."/>
            <person name="Niatou-Singa F.S."/>
            <person name="Gouil Q."/>
            <person name="Baker L."/>
            <person name="Ritchie M.E."/>
            <person name="Jex A.R."/>
            <person name="Gazzola D."/>
            <person name="Li H."/>
            <person name="Toshio Fujiwara R."/>
            <person name="Zhan B."/>
            <person name="Aroian R.V."/>
            <person name="Pafco B."/>
            <person name="Schwarz E.M."/>
        </authorList>
    </citation>
    <scope>NUCLEOTIDE SEQUENCE [LARGE SCALE GENOMIC DNA]</scope>
    <source>
        <strain evidence="1 2">Aroian</strain>
        <tissue evidence="1">Whole animal</tissue>
    </source>
</reference>